<dbReference type="PROSITE" id="PS00636">
    <property type="entry name" value="DNAJ_1"/>
    <property type="match status" value="1"/>
</dbReference>
<dbReference type="Pfam" id="PF00226">
    <property type="entry name" value="DnaJ"/>
    <property type="match status" value="1"/>
</dbReference>
<evidence type="ECO:0000313" key="3">
    <source>
        <dbReference type="Proteomes" id="UP001279734"/>
    </source>
</evidence>
<dbReference type="InterPro" id="IPR001623">
    <property type="entry name" value="DnaJ_domain"/>
</dbReference>
<keyword evidence="3" id="KW-1185">Reference proteome</keyword>
<dbReference type="PROSITE" id="PS50076">
    <property type="entry name" value="DNAJ_2"/>
    <property type="match status" value="1"/>
</dbReference>
<evidence type="ECO:0000259" key="1">
    <source>
        <dbReference type="PROSITE" id="PS50076"/>
    </source>
</evidence>
<organism evidence="2 3">
    <name type="scientific">Nepenthes gracilis</name>
    <name type="common">Slender pitcher plant</name>
    <dbReference type="NCBI Taxonomy" id="150966"/>
    <lineage>
        <taxon>Eukaryota</taxon>
        <taxon>Viridiplantae</taxon>
        <taxon>Streptophyta</taxon>
        <taxon>Embryophyta</taxon>
        <taxon>Tracheophyta</taxon>
        <taxon>Spermatophyta</taxon>
        <taxon>Magnoliopsida</taxon>
        <taxon>eudicotyledons</taxon>
        <taxon>Gunneridae</taxon>
        <taxon>Pentapetalae</taxon>
        <taxon>Caryophyllales</taxon>
        <taxon>Nepenthaceae</taxon>
        <taxon>Nepenthes</taxon>
    </lineage>
</organism>
<proteinExistence type="predicted"/>
<name>A0AAD3SRR5_NEPGR</name>
<dbReference type="Proteomes" id="UP001279734">
    <property type="component" value="Unassembled WGS sequence"/>
</dbReference>
<evidence type="ECO:0000313" key="2">
    <source>
        <dbReference type="EMBL" id="GMH15171.1"/>
    </source>
</evidence>
<accession>A0AAD3SRR5</accession>
<dbReference type="CDD" id="cd06257">
    <property type="entry name" value="DnaJ"/>
    <property type="match status" value="1"/>
</dbReference>
<comment type="caution">
    <text evidence="2">The sequence shown here is derived from an EMBL/GenBank/DDBJ whole genome shotgun (WGS) entry which is preliminary data.</text>
</comment>
<dbReference type="InterPro" id="IPR036869">
    <property type="entry name" value="J_dom_sf"/>
</dbReference>
<dbReference type="Gene3D" id="1.10.287.110">
    <property type="entry name" value="DnaJ domain"/>
    <property type="match status" value="1"/>
</dbReference>
<protein>
    <recommendedName>
        <fullName evidence="1">J domain-containing protein</fullName>
    </recommendedName>
</protein>
<dbReference type="PANTHER" id="PTHR44743">
    <property type="entry name" value="PUTATIVE, EXPRESSED-RELATED"/>
    <property type="match status" value="1"/>
</dbReference>
<sequence>MEFYRRRSESYYSILGVAVDSSLDEIRRAYRMLAMQWHPDRWARNPSLLGEAKSKFQKIQEAYSVLSDPRKRAIYNAGLYDPNDEDDEGFYDFMQEMLALMAQAREEEKACSFEDLQKTFRELASSFNSSPSISGPQPANNLGCSSRLHWGADRFSPRSNIPMSGLEMFGMSSYCGF</sequence>
<gene>
    <name evidence="2" type="ORF">Nepgr_017012</name>
</gene>
<dbReference type="EMBL" id="BSYO01000015">
    <property type="protein sequence ID" value="GMH15171.1"/>
    <property type="molecule type" value="Genomic_DNA"/>
</dbReference>
<dbReference type="SUPFAM" id="SSF46565">
    <property type="entry name" value="Chaperone J-domain"/>
    <property type="match status" value="1"/>
</dbReference>
<feature type="domain" description="J" evidence="1">
    <location>
        <begin position="10"/>
        <end position="79"/>
    </location>
</feature>
<reference evidence="2" key="1">
    <citation type="submission" date="2023-05" db="EMBL/GenBank/DDBJ databases">
        <title>Nepenthes gracilis genome sequencing.</title>
        <authorList>
            <person name="Fukushima K."/>
        </authorList>
    </citation>
    <scope>NUCLEOTIDE SEQUENCE</scope>
    <source>
        <strain evidence="2">SING2019-196</strain>
    </source>
</reference>
<dbReference type="AlphaFoldDB" id="A0AAD3SRR5"/>
<dbReference type="InterPro" id="IPR018253">
    <property type="entry name" value="DnaJ_domain_CS"/>
</dbReference>
<dbReference type="SMART" id="SM00271">
    <property type="entry name" value="DnaJ"/>
    <property type="match status" value="1"/>
</dbReference>
<dbReference type="PANTHER" id="PTHR44743:SF10">
    <property type="entry name" value="J DOMAIN-CONTAINING PROTEIN"/>
    <property type="match status" value="1"/>
</dbReference>
<dbReference type="PRINTS" id="PR00625">
    <property type="entry name" value="JDOMAIN"/>
</dbReference>